<accession>A9WM62</accession>
<dbReference type="KEGG" id="rsa:RSal33209_0294"/>
<dbReference type="InterPro" id="IPR009097">
    <property type="entry name" value="Cyclic_Pdiesterase"/>
</dbReference>
<keyword evidence="2" id="KW-1185">Reference proteome</keyword>
<dbReference type="EMBL" id="CP000910">
    <property type="protein sequence ID" value="ABY22050.1"/>
    <property type="molecule type" value="Genomic_DNA"/>
</dbReference>
<dbReference type="STRING" id="288705.RSal33209_0294"/>
<dbReference type="Gene3D" id="3.90.1140.10">
    <property type="entry name" value="Cyclic phosphodiesterase"/>
    <property type="match status" value="1"/>
</dbReference>
<proteinExistence type="predicted"/>
<dbReference type="Pfam" id="PF13563">
    <property type="entry name" value="2_5_RNA_ligase2"/>
    <property type="match status" value="1"/>
</dbReference>
<evidence type="ECO:0000313" key="2">
    <source>
        <dbReference type="Proteomes" id="UP000002007"/>
    </source>
</evidence>
<sequence>MGIREVAASEDPVRSVGVVIALPEPFAEDLKRWRASFGDPLADVVPAHITLVTTTPASDWAAVLGHVREVAAEQQGFLVTLEGTAAFRPVSPVIYLKVVQGFDECVQLHEELQAGPLARELEFPFHPHVTVAHDISDPGMDEAEQRLRSYRASFQVDSMGLYEHDVDGVWQLQEEFSFGGSEQSEKEAGSSV</sequence>
<dbReference type="InterPro" id="IPR050580">
    <property type="entry name" value="2H_phosphoesterase_YjcG-like"/>
</dbReference>
<dbReference type="eggNOG" id="COG1514">
    <property type="taxonomic scope" value="Bacteria"/>
</dbReference>
<gene>
    <name evidence="1" type="ordered locus">RSal33209_0294</name>
</gene>
<evidence type="ECO:0000313" key="1">
    <source>
        <dbReference type="EMBL" id="ABY22050.1"/>
    </source>
</evidence>
<organism evidence="1 2">
    <name type="scientific">Renibacterium salmoninarum (strain ATCC 33209 / DSM 20767 / JCM 11484 / NBRC 15589 / NCIMB 2235)</name>
    <dbReference type="NCBI Taxonomy" id="288705"/>
    <lineage>
        <taxon>Bacteria</taxon>
        <taxon>Bacillati</taxon>
        <taxon>Actinomycetota</taxon>
        <taxon>Actinomycetes</taxon>
        <taxon>Micrococcales</taxon>
        <taxon>Micrococcaceae</taxon>
        <taxon>Renibacterium</taxon>
    </lineage>
</organism>
<reference evidence="2" key="1">
    <citation type="journal article" date="2008" name="J. Bacteriol.">
        <title>Genome sequence of the fish pathogen Renibacterium salmoninarum suggests reductive evolution away from an environmental Arthrobacter ancestor.</title>
        <authorList>
            <person name="Wiens G.D."/>
            <person name="Rockey D.D."/>
            <person name="Wu Z."/>
            <person name="Chang J."/>
            <person name="Levy R."/>
            <person name="Crane S."/>
            <person name="Chen D.S."/>
            <person name="Capri G.R."/>
            <person name="Burnett J.R."/>
            <person name="Sudheesh P.S."/>
            <person name="Schipma M.J."/>
            <person name="Burd H."/>
            <person name="Bhattacharyya A."/>
            <person name="Rhodes L.D."/>
            <person name="Kaul R."/>
            <person name="Strom M.S."/>
        </authorList>
    </citation>
    <scope>NUCLEOTIDE SEQUENCE [LARGE SCALE GENOMIC DNA]</scope>
    <source>
        <strain evidence="2">ATCC 33209 / DSM 20767 / JCM 11484 / NBRC 15589 / NCIMB 2235</strain>
    </source>
</reference>
<keyword evidence="1" id="KW-0436">Ligase</keyword>
<protein>
    <submittedName>
        <fullName evidence="1">Putative 2'-5' RNA ligase</fullName>
    </submittedName>
</protein>
<dbReference type="PANTHER" id="PTHR40037:SF1">
    <property type="entry name" value="PHOSPHOESTERASE SAOUHSC_00951-RELATED"/>
    <property type="match status" value="1"/>
</dbReference>
<dbReference type="AlphaFoldDB" id="A9WM62"/>
<dbReference type="Proteomes" id="UP000002007">
    <property type="component" value="Chromosome"/>
</dbReference>
<name>A9WM62_RENSM</name>
<dbReference type="RefSeq" id="WP_012243758.1">
    <property type="nucleotide sequence ID" value="NC_010168.1"/>
</dbReference>
<dbReference type="SUPFAM" id="SSF55144">
    <property type="entry name" value="LigT-like"/>
    <property type="match status" value="1"/>
</dbReference>
<dbReference type="GO" id="GO:0016874">
    <property type="term" value="F:ligase activity"/>
    <property type="evidence" value="ECO:0007669"/>
    <property type="project" value="UniProtKB-KW"/>
</dbReference>
<dbReference type="HOGENOM" id="CLU_104553_0_0_11"/>
<dbReference type="PANTHER" id="PTHR40037">
    <property type="entry name" value="PHOSPHOESTERASE YJCG-RELATED"/>
    <property type="match status" value="1"/>
</dbReference>